<evidence type="ECO:0000313" key="3">
    <source>
        <dbReference type="Proteomes" id="UP001215151"/>
    </source>
</evidence>
<organism evidence="2 3">
    <name type="scientific">Trametes cubensis</name>
    <dbReference type="NCBI Taxonomy" id="1111947"/>
    <lineage>
        <taxon>Eukaryota</taxon>
        <taxon>Fungi</taxon>
        <taxon>Dikarya</taxon>
        <taxon>Basidiomycota</taxon>
        <taxon>Agaricomycotina</taxon>
        <taxon>Agaricomycetes</taxon>
        <taxon>Polyporales</taxon>
        <taxon>Polyporaceae</taxon>
        <taxon>Trametes</taxon>
    </lineage>
</organism>
<dbReference type="AlphaFoldDB" id="A0AAD7U1K3"/>
<dbReference type="EMBL" id="JAPEVG010000019">
    <property type="protein sequence ID" value="KAJ8495962.1"/>
    <property type="molecule type" value="Genomic_DNA"/>
</dbReference>
<gene>
    <name evidence="2" type="ORF">ONZ51_g1395</name>
</gene>
<reference evidence="2" key="1">
    <citation type="submission" date="2022-11" db="EMBL/GenBank/DDBJ databases">
        <title>Genome Sequence of Cubamyces cubensis.</title>
        <authorList>
            <person name="Buettner E."/>
        </authorList>
    </citation>
    <scope>NUCLEOTIDE SEQUENCE</scope>
    <source>
        <strain evidence="2">MPL-01</strain>
    </source>
</reference>
<accession>A0AAD7U1K3</accession>
<feature type="region of interest" description="Disordered" evidence="1">
    <location>
        <begin position="362"/>
        <end position="417"/>
    </location>
</feature>
<comment type="caution">
    <text evidence="2">The sequence shown here is derived from an EMBL/GenBank/DDBJ whole genome shotgun (WGS) entry which is preliminary data.</text>
</comment>
<protein>
    <submittedName>
        <fullName evidence="2">Uncharacterized protein</fullName>
    </submittedName>
</protein>
<keyword evidence="3" id="KW-1185">Reference proteome</keyword>
<name>A0AAD7U1K3_9APHY</name>
<evidence type="ECO:0000256" key="1">
    <source>
        <dbReference type="SAM" id="MobiDB-lite"/>
    </source>
</evidence>
<sequence length="417" mass="43636">MPTTLHPAVTDVGRTTLNTKHGGYDSAAGAYGLPGNINGCSLAVGVPEQCQPHTAAEHPALIPPGRTILQRTHGQLYCRSYAVPQPQRTYGLGTVSRTAVAVQRQARVLARLAELAEVPEGTVDVSSRRARDTSTSIGSGTLSGSMDVADVDALCCSPDCDRTCCLPPPCLVYSPASSSSLALSDTPPPVTPLGLGLSPHVGFPLLTPDGTFHLNTNVSPDIKKPGGTLAERRGAKALALQRAPTLSDLPQPTSLLTPRTPDSASSFAQRLVGFIRSPTPESTLATPPTPEYAGDPFGGRSSSFYNDPYFFATVPVCPHPDLYDFDVYGELPARPQNPIAKTCGKRSRVRLFVAASDLQLDDSDMAVSPPSSQTHSVPCARSPSLDRPDTASSSPPSTPISAPALTLDLPRSTPAAG</sequence>
<evidence type="ECO:0000313" key="2">
    <source>
        <dbReference type="EMBL" id="KAJ8495962.1"/>
    </source>
</evidence>
<proteinExistence type="predicted"/>
<dbReference type="Proteomes" id="UP001215151">
    <property type="component" value="Unassembled WGS sequence"/>
</dbReference>
<feature type="compositionally biased region" description="Low complexity" evidence="1">
    <location>
        <begin position="390"/>
        <end position="406"/>
    </location>
</feature>